<organism evidence="1 2">
    <name type="scientific">Agaribacter flavus</name>
    <dbReference type="NCBI Taxonomy" id="1902781"/>
    <lineage>
        <taxon>Bacteria</taxon>
        <taxon>Pseudomonadati</taxon>
        <taxon>Pseudomonadota</taxon>
        <taxon>Gammaproteobacteria</taxon>
        <taxon>Alteromonadales</taxon>
        <taxon>Alteromonadaceae</taxon>
        <taxon>Agaribacter</taxon>
    </lineage>
</organism>
<dbReference type="InterPro" id="IPR027600">
    <property type="entry name" value="HprK-rel_A"/>
</dbReference>
<keyword evidence="1" id="KW-0418">Kinase</keyword>
<keyword evidence="1" id="KW-0808">Transferase</keyword>
<evidence type="ECO:0000313" key="1">
    <source>
        <dbReference type="EMBL" id="MFC3121985.1"/>
    </source>
</evidence>
<gene>
    <name evidence="1" type="ORF">ACFOHL_10165</name>
</gene>
<reference evidence="2" key="1">
    <citation type="journal article" date="2019" name="Int. J. Syst. Evol. Microbiol.">
        <title>The Global Catalogue of Microorganisms (GCM) 10K type strain sequencing project: providing services to taxonomists for standard genome sequencing and annotation.</title>
        <authorList>
            <consortium name="The Broad Institute Genomics Platform"/>
            <consortium name="The Broad Institute Genome Sequencing Center for Infectious Disease"/>
            <person name="Wu L."/>
            <person name="Ma J."/>
        </authorList>
    </citation>
    <scope>NUCLEOTIDE SEQUENCE [LARGE SCALE GENOMIC DNA]</scope>
    <source>
        <strain evidence="2">KCTC 52473</strain>
    </source>
</reference>
<keyword evidence="2" id="KW-1185">Reference proteome</keyword>
<dbReference type="GO" id="GO:0016301">
    <property type="term" value="F:kinase activity"/>
    <property type="evidence" value="ECO:0007669"/>
    <property type="project" value="UniProtKB-KW"/>
</dbReference>
<dbReference type="Proteomes" id="UP001595478">
    <property type="component" value="Unassembled WGS sequence"/>
</dbReference>
<dbReference type="Gene3D" id="3.40.50.300">
    <property type="entry name" value="P-loop containing nucleotide triphosphate hydrolases"/>
    <property type="match status" value="1"/>
</dbReference>
<accession>A0ABV7FS52</accession>
<dbReference type="InterPro" id="IPR027417">
    <property type="entry name" value="P-loop_NTPase"/>
</dbReference>
<protein>
    <submittedName>
        <fullName evidence="1">HprK-related kinase A</fullName>
    </submittedName>
</protein>
<evidence type="ECO:0000313" key="2">
    <source>
        <dbReference type="Proteomes" id="UP001595478"/>
    </source>
</evidence>
<proteinExistence type="predicted"/>
<comment type="caution">
    <text evidence="1">The sequence shown here is derived from an EMBL/GenBank/DDBJ whole genome shotgun (WGS) entry which is preliminary data.</text>
</comment>
<dbReference type="RefSeq" id="WP_376920111.1">
    <property type="nucleotide sequence ID" value="NZ_JBHRSW010000015.1"/>
</dbReference>
<name>A0ABV7FS52_9ALTE</name>
<sequence>MKYDFVLTLPPFTFAIKNSIKFVYDNAKRIYADAFVDASIHDDFIDFSVSITDGGGLRGLVKPQARFFCDDREPFKPLDFSQAYALLEWGMNWAVAAHEFSYVIIHSAVLAKDGKAVLFPAPPGSGKSTLTAYLSQNGWRLLSDEMALITPHTKTVTPFVRPICLKNNSIDLVKSWYPEQRFSSIARDTHKGDVVHMAPSKQALAANTETAEIVGVVFPNYKPETQLDIYQLNMVEAYMQLVDNAFNFIALGEPAFDTVTQLIENTKTFEIFYNDLQEVNAFLLEDVLT</sequence>
<dbReference type="NCBIfam" id="TIGR04352">
    <property type="entry name" value="HprK_rel_A"/>
    <property type="match status" value="1"/>
</dbReference>
<dbReference type="SUPFAM" id="SSF53795">
    <property type="entry name" value="PEP carboxykinase-like"/>
    <property type="match status" value="1"/>
</dbReference>
<dbReference type="EMBL" id="JBHRSW010000015">
    <property type="protein sequence ID" value="MFC3121985.1"/>
    <property type="molecule type" value="Genomic_DNA"/>
</dbReference>